<evidence type="ECO:0000313" key="2">
    <source>
        <dbReference type="Proteomes" id="UP000184436"/>
    </source>
</evidence>
<name>A0A1M5EX77_9BACE</name>
<reference evidence="1 2" key="1">
    <citation type="submission" date="2016-11" db="EMBL/GenBank/DDBJ databases">
        <authorList>
            <person name="Jaros S."/>
            <person name="Januszkiewicz K."/>
            <person name="Wedrychowicz H."/>
        </authorList>
    </citation>
    <scope>NUCLEOTIDE SEQUENCE [LARGE SCALE GENOMIC DNA]</scope>
    <source>
        <strain evidence="1 2">DSM 26883</strain>
    </source>
</reference>
<organism evidence="1 2">
    <name type="scientific">Bacteroides faecichinchillae</name>
    <dbReference type="NCBI Taxonomy" id="871325"/>
    <lineage>
        <taxon>Bacteria</taxon>
        <taxon>Pseudomonadati</taxon>
        <taxon>Bacteroidota</taxon>
        <taxon>Bacteroidia</taxon>
        <taxon>Bacteroidales</taxon>
        <taxon>Bacteroidaceae</taxon>
        <taxon>Bacteroides</taxon>
    </lineage>
</organism>
<dbReference type="Proteomes" id="UP000184436">
    <property type="component" value="Unassembled WGS sequence"/>
</dbReference>
<gene>
    <name evidence="1" type="ORF">SAMN05444349_13918</name>
</gene>
<dbReference type="EMBL" id="FQVD01000039">
    <property type="protein sequence ID" value="SHF83834.1"/>
    <property type="molecule type" value="Genomic_DNA"/>
</dbReference>
<evidence type="ECO:0000313" key="1">
    <source>
        <dbReference type="EMBL" id="SHF83834.1"/>
    </source>
</evidence>
<dbReference type="AlphaFoldDB" id="A0A1M5EX77"/>
<protein>
    <submittedName>
        <fullName evidence="1">Uncharacterized protein</fullName>
    </submittedName>
</protein>
<accession>A0A1M5EX77</accession>
<keyword evidence="2" id="KW-1185">Reference proteome</keyword>
<proteinExistence type="predicted"/>
<sequence length="48" mass="5460">MYYLLTQATTLMLQSEQGKGSHFMVILPWRVIYDDLFPSSPDISPVIG</sequence>